<keyword evidence="4" id="KW-0663">Pyridoxal phosphate</keyword>
<dbReference type="CDD" id="cd01561">
    <property type="entry name" value="CBS_like"/>
    <property type="match status" value="1"/>
</dbReference>
<dbReference type="NCBIfam" id="TIGR03945">
    <property type="entry name" value="PLP_SbnA_fam"/>
    <property type="match status" value="1"/>
</dbReference>
<sequence>MMLSSLQKISALIGNTPVVELNMPGVSLFTKLEYRNYSGSIKDRAAFSILSNAIRSGRINSDTLIVESSSGNFAIALARICKDLGLRFIPVIDPNINRENEAMLRLFTDRVVKVEREDSTGGYLLTRIETVKELCAQYPNSFWTNQYDNPDNFKGYYNTLGKEICDRFEHLDYMFIAVSSCGTISGISQKVKEKFPDITIVAVDIEGSVIFNIPPQKRYVSGLGSSKVPSILEHAIIDEIMIVSHEELVAGCHELVRDQNIFAGASSGAVYAAIKNYFASHAIQGTPVTLFCCADRGDSYINNVYDKKWVNNMMEKLSTIKA</sequence>
<evidence type="ECO:0000256" key="1">
    <source>
        <dbReference type="ARBA" id="ARBA00001933"/>
    </source>
</evidence>
<dbReference type="EMBL" id="VIWO01000004">
    <property type="protein sequence ID" value="TWF40659.1"/>
    <property type="molecule type" value="Genomic_DNA"/>
</dbReference>
<dbReference type="InterPro" id="IPR036052">
    <property type="entry name" value="TrpB-like_PALP_sf"/>
</dbReference>
<proteinExistence type="predicted"/>
<gene>
    <name evidence="6" type="ORF">FHW36_104342</name>
</gene>
<reference evidence="6 7" key="1">
    <citation type="submission" date="2019-06" db="EMBL/GenBank/DDBJ databases">
        <title>Sorghum-associated microbial communities from plants grown in Nebraska, USA.</title>
        <authorList>
            <person name="Schachtman D."/>
        </authorList>
    </citation>
    <scope>NUCLEOTIDE SEQUENCE [LARGE SCALE GENOMIC DNA]</scope>
    <source>
        <strain evidence="6 7">1209</strain>
    </source>
</reference>
<dbReference type="GO" id="GO:0016740">
    <property type="term" value="F:transferase activity"/>
    <property type="evidence" value="ECO:0007669"/>
    <property type="project" value="UniProtKB-KW"/>
</dbReference>
<dbReference type="Pfam" id="PF00291">
    <property type="entry name" value="PALP"/>
    <property type="match status" value="1"/>
</dbReference>
<dbReference type="GO" id="GO:0030170">
    <property type="term" value="F:pyridoxal phosphate binding"/>
    <property type="evidence" value="ECO:0007669"/>
    <property type="project" value="InterPro"/>
</dbReference>
<dbReference type="SUPFAM" id="SSF53686">
    <property type="entry name" value="Tryptophan synthase beta subunit-like PLP-dependent enzymes"/>
    <property type="match status" value="1"/>
</dbReference>
<comment type="cofactor">
    <cofactor evidence="1">
        <name>pyridoxal 5'-phosphate</name>
        <dbReference type="ChEBI" id="CHEBI:597326"/>
    </cofactor>
</comment>
<evidence type="ECO:0000256" key="4">
    <source>
        <dbReference type="ARBA" id="ARBA00022898"/>
    </source>
</evidence>
<evidence type="ECO:0000259" key="5">
    <source>
        <dbReference type="Pfam" id="PF00291"/>
    </source>
</evidence>
<comment type="subunit">
    <text evidence="2">Homodimer.</text>
</comment>
<dbReference type="AlphaFoldDB" id="A0A561PRB5"/>
<dbReference type="Proteomes" id="UP000320811">
    <property type="component" value="Unassembled WGS sequence"/>
</dbReference>
<dbReference type="InterPro" id="IPR000634">
    <property type="entry name" value="Ser/Thr_deHydtase_PyrdxlP-BS"/>
</dbReference>
<organism evidence="6 7">
    <name type="scientific">Chitinophaga polysaccharea</name>
    <dbReference type="NCBI Taxonomy" id="1293035"/>
    <lineage>
        <taxon>Bacteria</taxon>
        <taxon>Pseudomonadati</taxon>
        <taxon>Bacteroidota</taxon>
        <taxon>Chitinophagia</taxon>
        <taxon>Chitinophagales</taxon>
        <taxon>Chitinophagaceae</taxon>
        <taxon>Chitinophaga</taxon>
    </lineage>
</organism>
<name>A0A561PRB5_9BACT</name>
<dbReference type="Gene3D" id="3.40.50.1100">
    <property type="match status" value="2"/>
</dbReference>
<dbReference type="InterPro" id="IPR023927">
    <property type="entry name" value="SbnA"/>
</dbReference>
<evidence type="ECO:0000313" key="7">
    <source>
        <dbReference type="Proteomes" id="UP000320811"/>
    </source>
</evidence>
<evidence type="ECO:0000256" key="2">
    <source>
        <dbReference type="ARBA" id="ARBA00011738"/>
    </source>
</evidence>
<comment type="caution">
    <text evidence="6">The sequence shown here is derived from an EMBL/GenBank/DDBJ whole genome shotgun (WGS) entry which is preliminary data.</text>
</comment>
<feature type="domain" description="Tryptophan synthase beta chain-like PALP" evidence="5">
    <location>
        <begin position="9"/>
        <end position="287"/>
    </location>
</feature>
<dbReference type="GO" id="GO:1901605">
    <property type="term" value="P:alpha-amino acid metabolic process"/>
    <property type="evidence" value="ECO:0007669"/>
    <property type="project" value="UniProtKB-ARBA"/>
</dbReference>
<dbReference type="RefSeq" id="WP_222429099.1">
    <property type="nucleotide sequence ID" value="NZ_VIWO01000004.1"/>
</dbReference>
<dbReference type="PROSITE" id="PS00165">
    <property type="entry name" value="DEHYDRATASE_SER_THR"/>
    <property type="match status" value="1"/>
</dbReference>
<dbReference type="PANTHER" id="PTHR10314">
    <property type="entry name" value="CYSTATHIONINE BETA-SYNTHASE"/>
    <property type="match status" value="1"/>
</dbReference>
<evidence type="ECO:0000313" key="6">
    <source>
        <dbReference type="EMBL" id="TWF40659.1"/>
    </source>
</evidence>
<keyword evidence="7" id="KW-1185">Reference proteome</keyword>
<dbReference type="InterPro" id="IPR001926">
    <property type="entry name" value="TrpB-like_PALP"/>
</dbReference>
<accession>A0A561PRB5</accession>
<dbReference type="InterPro" id="IPR050214">
    <property type="entry name" value="Cys_Synth/Cystath_Beta-Synth"/>
</dbReference>
<evidence type="ECO:0000256" key="3">
    <source>
        <dbReference type="ARBA" id="ARBA00022679"/>
    </source>
</evidence>
<keyword evidence="3" id="KW-0808">Transferase</keyword>
<protein>
    <submittedName>
        <fullName evidence="6">Cysteine synthase A</fullName>
    </submittedName>
</protein>